<dbReference type="GO" id="GO:0090599">
    <property type="term" value="F:alpha-glucosidase activity"/>
    <property type="evidence" value="ECO:0007669"/>
    <property type="project" value="UniProtKB-ARBA"/>
</dbReference>
<evidence type="ECO:0000259" key="3">
    <source>
        <dbReference type="Pfam" id="PF01055"/>
    </source>
</evidence>
<keyword evidence="2" id="KW-0326">Glycosidase</keyword>
<dbReference type="InterPro" id="IPR033403">
    <property type="entry name" value="DUF5110"/>
</dbReference>
<feature type="domain" description="Glycoside hydrolase family 31 N-terminal" evidence="4">
    <location>
        <begin position="35"/>
        <end position="226"/>
    </location>
</feature>
<dbReference type="Pfam" id="PF17137">
    <property type="entry name" value="DUF5110"/>
    <property type="match status" value="1"/>
</dbReference>
<proteinExistence type="inferred from homology"/>
<comment type="caution">
    <text evidence="7">The sequence shown here is derived from an EMBL/GenBank/DDBJ whole genome shotgun (WGS) entry which is preliminary data.</text>
</comment>
<keyword evidence="2" id="KW-0378">Hydrolase</keyword>
<dbReference type="InterPro" id="IPR025887">
    <property type="entry name" value="Glyco_hydro_31_N_dom"/>
</dbReference>
<dbReference type="Pfam" id="PF13802">
    <property type="entry name" value="Gal_mutarotas_2"/>
    <property type="match status" value="1"/>
</dbReference>
<dbReference type="GO" id="GO:0005975">
    <property type="term" value="P:carbohydrate metabolic process"/>
    <property type="evidence" value="ECO:0007669"/>
    <property type="project" value="InterPro"/>
</dbReference>
<comment type="similarity">
    <text evidence="1 2">Belongs to the glycosyl hydrolase 31 family.</text>
</comment>
<feature type="domain" description="Glycoside hydrolase family 31 TIM barrel" evidence="3">
    <location>
        <begin position="273"/>
        <end position="604"/>
    </location>
</feature>
<evidence type="ECO:0000256" key="1">
    <source>
        <dbReference type="ARBA" id="ARBA00007806"/>
    </source>
</evidence>
<evidence type="ECO:0000259" key="5">
    <source>
        <dbReference type="Pfam" id="PF17137"/>
    </source>
</evidence>
<protein>
    <recommendedName>
        <fullName evidence="9">Alpha-glucosidase</fullName>
    </recommendedName>
</protein>
<evidence type="ECO:0000313" key="7">
    <source>
        <dbReference type="EMBL" id="CAF1153758.1"/>
    </source>
</evidence>
<dbReference type="GO" id="GO:0030246">
    <property type="term" value="F:carbohydrate binding"/>
    <property type="evidence" value="ECO:0007669"/>
    <property type="project" value="InterPro"/>
</dbReference>
<reference evidence="7" key="1">
    <citation type="submission" date="2021-02" db="EMBL/GenBank/DDBJ databases">
        <authorList>
            <person name="Nowell W R."/>
        </authorList>
    </citation>
    <scope>NUCLEOTIDE SEQUENCE</scope>
</reference>
<organism evidence="7 8">
    <name type="scientific">Adineta steineri</name>
    <dbReference type="NCBI Taxonomy" id="433720"/>
    <lineage>
        <taxon>Eukaryota</taxon>
        <taxon>Metazoa</taxon>
        <taxon>Spiralia</taxon>
        <taxon>Gnathifera</taxon>
        <taxon>Rotifera</taxon>
        <taxon>Eurotatoria</taxon>
        <taxon>Bdelloidea</taxon>
        <taxon>Adinetida</taxon>
        <taxon>Adinetidae</taxon>
        <taxon>Adineta</taxon>
    </lineage>
</organism>
<feature type="domain" description="Glycosyl hydrolase family 31 C-terminal" evidence="6">
    <location>
        <begin position="612"/>
        <end position="698"/>
    </location>
</feature>
<feature type="domain" description="DUF5110" evidence="5">
    <location>
        <begin position="707"/>
        <end position="760"/>
    </location>
</feature>
<name>A0A814SWI2_9BILA</name>
<dbReference type="CDD" id="cd14752">
    <property type="entry name" value="GH31_N"/>
    <property type="match status" value="1"/>
</dbReference>
<dbReference type="AlphaFoldDB" id="A0A814SWI2"/>
<dbReference type="PANTHER" id="PTHR22762">
    <property type="entry name" value="ALPHA-GLUCOSIDASE"/>
    <property type="match status" value="1"/>
</dbReference>
<dbReference type="InterPro" id="IPR000322">
    <property type="entry name" value="Glyco_hydro_31_TIM"/>
</dbReference>
<dbReference type="Proteomes" id="UP000663845">
    <property type="component" value="Unassembled WGS sequence"/>
</dbReference>
<dbReference type="Pfam" id="PF01055">
    <property type="entry name" value="Glyco_hydro_31_2nd"/>
    <property type="match status" value="1"/>
</dbReference>
<dbReference type="PANTHER" id="PTHR22762:SF165">
    <property type="entry name" value="PUTATIVE (AFU_ORTHOLOGUE AFUA_1G06560)-RELATED"/>
    <property type="match status" value="1"/>
</dbReference>
<evidence type="ECO:0000259" key="6">
    <source>
        <dbReference type="Pfam" id="PF21365"/>
    </source>
</evidence>
<evidence type="ECO:0000256" key="2">
    <source>
        <dbReference type="RuleBase" id="RU361185"/>
    </source>
</evidence>
<sequence>MYFEDSIERVTLQWIRDDKINSVIFSQENIPTKYIITVLTNNIIRVRVWPKGTPITTRTWAIVDKETNDVPYEGRLRHEIPLNNYSNDICIFNVTKEENYVIISTDNLTCKIHLHKPFAITWVVNTDILLKDNPVCSYQYNYSTEQFRHTLSRPSTDDDYYYYGLGEKSGPINKKFRRYRMRNMDAFGYNAEHSDPLYKHIPFYITLRHDHAFGLFYDTTYDCTFDMGCEIDNYFGDMLYFESKDPDLDYYFINGPLIEHIIEQYTTLTGRCPLAPKWTLGYLGSAMKYTDAINAQDSLKKFIDKCSKYDIECTGFHLSSGYSMNSDDGKRYVFVWDKKRVPSPQTLTENFHRAGMKILANIKPAMLTTHPYFNECRSLFIQDKDKNQPDLAPFWGGLGAHFDFTNPATVLWWKNQVITKLLANGIDCTWNDNNEFNIKNSHAICFNGQSIEGIKPIQTMLMVKTSYDAQIKVNSNCRPWLLTRAACVGTQRYGGTWTGDNRCSWHTLKYNIPMGLNLSLSGFPLIGHDIGGFAGEKPSLELFVRWIQNGIFHPRFCVHSWRPNQDENIDDNNENALWMYEDALPLIHDALRFRKRLQTYLYSLSHEANITGHPLIRPTVYHFQSDIKCRNQSFEFLLGPWLLVASVYEENASTRTLYLPSGTKWYNFWTDEIYDGGQMVTVTATLDIFPLFVREGALLPFHMDEHLEIRVYPFEENGTSEFNVYDDDGETVDCYNELEGKFDLQTIRLTCNKKQIHIETFVIEGKDNKFTWRFPTNEKRVYQINEG</sequence>
<dbReference type="InterPro" id="IPR017853">
    <property type="entry name" value="GH"/>
</dbReference>
<dbReference type="SUPFAM" id="SSF51445">
    <property type="entry name" value="(Trans)glycosidases"/>
    <property type="match status" value="1"/>
</dbReference>
<dbReference type="Gene3D" id="3.20.20.80">
    <property type="entry name" value="Glycosidases"/>
    <property type="match status" value="1"/>
</dbReference>
<evidence type="ECO:0000259" key="4">
    <source>
        <dbReference type="Pfam" id="PF13802"/>
    </source>
</evidence>
<dbReference type="Gene3D" id="2.60.40.1760">
    <property type="entry name" value="glycosyl hydrolase (family 31)"/>
    <property type="match status" value="1"/>
</dbReference>
<dbReference type="SUPFAM" id="SSF74650">
    <property type="entry name" value="Galactose mutarotase-like"/>
    <property type="match status" value="1"/>
</dbReference>
<dbReference type="SUPFAM" id="SSF51011">
    <property type="entry name" value="Glycosyl hydrolase domain"/>
    <property type="match status" value="1"/>
</dbReference>
<dbReference type="InterPro" id="IPR011013">
    <property type="entry name" value="Gal_mutarotase_sf_dom"/>
</dbReference>
<dbReference type="Pfam" id="PF21365">
    <property type="entry name" value="Glyco_hydro_31_3rd"/>
    <property type="match status" value="1"/>
</dbReference>
<dbReference type="InterPro" id="IPR013780">
    <property type="entry name" value="Glyco_hydro_b"/>
</dbReference>
<evidence type="ECO:0008006" key="9">
    <source>
        <dbReference type="Google" id="ProtNLM"/>
    </source>
</evidence>
<dbReference type="CDD" id="cd06599">
    <property type="entry name" value="GH31_glycosidase_Aec37"/>
    <property type="match status" value="1"/>
</dbReference>
<gene>
    <name evidence="7" type="ORF">JYZ213_LOCUS24250</name>
</gene>
<dbReference type="EMBL" id="CAJNOG010000296">
    <property type="protein sequence ID" value="CAF1153758.1"/>
    <property type="molecule type" value="Genomic_DNA"/>
</dbReference>
<evidence type="ECO:0000313" key="8">
    <source>
        <dbReference type="Proteomes" id="UP000663845"/>
    </source>
</evidence>
<dbReference type="InterPro" id="IPR048395">
    <property type="entry name" value="Glyco_hydro_31_C"/>
</dbReference>
<dbReference type="Gene3D" id="2.60.40.1180">
    <property type="entry name" value="Golgi alpha-mannosidase II"/>
    <property type="match status" value="2"/>
</dbReference>
<accession>A0A814SWI2</accession>